<proteinExistence type="predicted"/>
<organism evidence="1">
    <name type="scientific">Arundo donax</name>
    <name type="common">Giant reed</name>
    <name type="synonym">Donax arundinaceus</name>
    <dbReference type="NCBI Taxonomy" id="35708"/>
    <lineage>
        <taxon>Eukaryota</taxon>
        <taxon>Viridiplantae</taxon>
        <taxon>Streptophyta</taxon>
        <taxon>Embryophyta</taxon>
        <taxon>Tracheophyta</taxon>
        <taxon>Spermatophyta</taxon>
        <taxon>Magnoliopsida</taxon>
        <taxon>Liliopsida</taxon>
        <taxon>Poales</taxon>
        <taxon>Poaceae</taxon>
        <taxon>PACMAD clade</taxon>
        <taxon>Arundinoideae</taxon>
        <taxon>Arundineae</taxon>
        <taxon>Arundo</taxon>
    </lineage>
</organism>
<reference evidence="1" key="2">
    <citation type="journal article" date="2015" name="Data Brief">
        <title>Shoot transcriptome of the giant reed, Arundo donax.</title>
        <authorList>
            <person name="Barrero R.A."/>
            <person name="Guerrero F.D."/>
            <person name="Moolhuijzen P."/>
            <person name="Goolsby J.A."/>
            <person name="Tidwell J."/>
            <person name="Bellgard S.E."/>
            <person name="Bellgard M.I."/>
        </authorList>
    </citation>
    <scope>NUCLEOTIDE SEQUENCE</scope>
    <source>
        <tissue evidence="1">Shoot tissue taken approximately 20 cm above the soil surface</tissue>
    </source>
</reference>
<protein>
    <submittedName>
        <fullName evidence="1">Uncharacterized protein</fullName>
    </submittedName>
</protein>
<sequence length="38" mass="4535">MELIKSQHTRTDGWTYYMLSTFALSIPKLSTTKDPRMW</sequence>
<name>A0A0A9F8N7_ARUDO</name>
<dbReference type="EMBL" id="GBRH01188471">
    <property type="protein sequence ID" value="JAE09425.1"/>
    <property type="molecule type" value="Transcribed_RNA"/>
</dbReference>
<accession>A0A0A9F8N7</accession>
<dbReference type="AlphaFoldDB" id="A0A0A9F8N7"/>
<evidence type="ECO:0000313" key="1">
    <source>
        <dbReference type="EMBL" id="JAE09425.1"/>
    </source>
</evidence>
<reference evidence="1" key="1">
    <citation type="submission" date="2014-09" db="EMBL/GenBank/DDBJ databases">
        <authorList>
            <person name="Magalhaes I.L.F."/>
            <person name="Oliveira U."/>
            <person name="Santos F.R."/>
            <person name="Vidigal T.H.D.A."/>
            <person name="Brescovit A.D."/>
            <person name="Santos A.J."/>
        </authorList>
    </citation>
    <scope>NUCLEOTIDE SEQUENCE</scope>
    <source>
        <tissue evidence="1">Shoot tissue taken approximately 20 cm above the soil surface</tissue>
    </source>
</reference>